<name>A0A382JFE7_9ZZZZ</name>
<proteinExistence type="predicted"/>
<dbReference type="AlphaFoldDB" id="A0A382JFE7"/>
<protein>
    <submittedName>
        <fullName evidence="1">Uncharacterized protein</fullName>
    </submittedName>
</protein>
<sequence length="26" mass="2961">MTDSDKRLIPLGERDKVSLTPVFSQK</sequence>
<accession>A0A382JFE7</accession>
<evidence type="ECO:0000313" key="1">
    <source>
        <dbReference type="EMBL" id="SVC10092.1"/>
    </source>
</evidence>
<dbReference type="EMBL" id="UINC01073587">
    <property type="protein sequence ID" value="SVC10092.1"/>
    <property type="molecule type" value="Genomic_DNA"/>
</dbReference>
<reference evidence="1" key="1">
    <citation type="submission" date="2018-05" db="EMBL/GenBank/DDBJ databases">
        <authorList>
            <person name="Lanie J.A."/>
            <person name="Ng W.-L."/>
            <person name="Kazmierczak K.M."/>
            <person name="Andrzejewski T.M."/>
            <person name="Davidsen T.M."/>
            <person name="Wayne K.J."/>
            <person name="Tettelin H."/>
            <person name="Glass J.I."/>
            <person name="Rusch D."/>
            <person name="Podicherti R."/>
            <person name="Tsui H.-C.T."/>
            <person name="Winkler M.E."/>
        </authorList>
    </citation>
    <scope>NUCLEOTIDE SEQUENCE</scope>
</reference>
<gene>
    <name evidence="1" type="ORF">METZ01_LOCUS262946</name>
</gene>
<organism evidence="1">
    <name type="scientific">marine metagenome</name>
    <dbReference type="NCBI Taxonomy" id="408172"/>
    <lineage>
        <taxon>unclassified sequences</taxon>
        <taxon>metagenomes</taxon>
        <taxon>ecological metagenomes</taxon>
    </lineage>
</organism>